<protein>
    <recommendedName>
        <fullName evidence="6">Multidrug and toxin extrusion protein</fullName>
    </recommendedName>
</protein>
<dbReference type="InterPro" id="IPR045069">
    <property type="entry name" value="MATE_euk"/>
</dbReference>
<dbReference type="STRING" id="75743.A0A401NP28"/>
<gene>
    <name evidence="7" type="ORF">scyTo_0009561</name>
</gene>
<evidence type="ECO:0000256" key="6">
    <source>
        <dbReference type="RuleBase" id="RU004914"/>
    </source>
</evidence>
<feature type="transmembrane region" description="Helical" evidence="6">
    <location>
        <begin position="238"/>
        <end position="262"/>
    </location>
</feature>
<feature type="transmembrane region" description="Helical" evidence="6">
    <location>
        <begin position="315"/>
        <end position="337"/>
    </location>
</feature>
<dbReference type="CDD" id="cd13132">
    <property type="entry name" value="MATE_eukaryotic"/>
    <property type="match status" value="1"/>
</dbReference>
<feature type="transmembrane region" description="Helical" evidence="6">
    <location>
        <begin position="139"/>
        <end position="161"/>
    </location>
</feature>
<feature type="transmembrane region" description="Helical" evidence="6">
    <location>
        <begin position="514"/>
        <end position="537"/>
    </location>
</feature>
<feature type="transmembrane region" description="Helical" evidence="6">
    <location>
        <begin position="84"/>
        <end position="105"/>
    </location>
</feature>
<accession>A0A401NP28</accession>
<dbReference type="PANTHER" id="PTHR11206">
    <property type="entry name" value="MULTIDRUG RESISTANCE PROTEIN"/>
    <property type="match status" value="1"/>
</dbReference>
<dbReference type="NCBIfam" id="TIGR00797">
    <property type="entry name" value="matE"/>
    <property type="match status" value="1"/>
</dbReference>
<feature type="transmembrane region" description="Helical" evidence="6">
    <location>
        <begin position="112"/>
        <end position="133"/>
    </location>
</feature>
<organism evidence="7 8">
    <name type="scientific">Scyliorhinus torazame</name>
    <name type="common">Cloudy catshark</name>
    <name type="synonym">Catulus torazame</name>
    <dbReference type="NCBI Taxonomy" id="75743"/>
    <lineage>
        <taxon>Eukaryota</taxon>
        <taxon>Metazoa</taxon>
        <taxon>Chordata</taxon>
        <taxon>Craniata</taxon>
        <taxon>Vertebrata</taxon>
        <taxon>Chondrichthyes</taxon>
        <taxon>Elasmobranchii</taxon>
        <taxon>Galeomorphii</taxon>
        <taxon>Galeoidea</taxon>
        <taxon>Carcharhiniformes</taxon>
        <taxon>Scyliorhinidae</taxon>
        <taxon>Scyliorhinus</taxon>
    </lineage>
</organism>
<evidence type="ECO:0000313" key="8">
    <source>
        <dbReference type="Proteomes" id="UP000288216"/>
    </source>
</evidence>
<dbReference type="AlphaFoldDB" id="A0A401NP28"/>
<keyword evidence="3 6" id="KW-0812">Transmembrane</keyword>
<feature type="transmembrane region" description="Helical" evidence="6">
    <location>
        <begin position="612"/>
        <end position="634"/>
    </location>
</feature>
<evidence type="ECO:0000256" key="3">
    <source>
        <dbReference type="ARBA" id="ARBA00022692"/>
    </source>
</evidence>
<dbReference type="OrthoDB" id="2126698at2759"/>
<evidence type="ECO:0000256" key="1">
    <source>
        <dbReference type="ARBA" id="ARBA00004141"/>
    </source>
</evidence>
<feature type="transmembrane region" description="Helical" evidence="6">
    <location>
        <begin position="393"/>
        <end position="413"/>
    </location>
</feature>
<dbReference type="GO" id="GO:0016020">
    <property type="term" value="C:membrane"/>
    <property type="evidence" value="ECO:0007669"/>
    <property type="project" value="UniProtKB-SubCell"/>
</dbReference>
<feature type="transmembrane region" description="Helical" evidence="6">
    <location>
        <begin position="6"/>
        <end position="29"/>
    </location>
</feature>
<feature type="transmembrane region" description="Helical" evidence="6">
    <location>
        <begin position="473"/>
        <end position="494"/>
    </location>
</feature>
<comment type="similarity">
    <text evidence="2 6">Belongs to the multi antimicrobial extrusion (MATE) (TC 2.A.66.1) family.</text>
</comment>
<evidence type="ECO:0000256" key="4">
    <source>
        <dbReference type="ARBA" id="ARBA00022989"/>
    </source>
</evidence>
<feature type="transmembrane region" description="Helical" evidence="6">
    <location>
        <begin position="358"/>
        <end position="381"/>
    </location>
</feature>
<dbReference type="GO" id="GO:0015297">
    <property type="term" value="F:antiporter activity"/>
    <property type="evidence" value="ECO:0007669"/>
    <property type="project" value="InterPro"/>
</dbReference>
<dbReference type="Proteomes" id="UP000288216">
    <property type="component" value="Unassembled WGS sequence"/>
</dbReference>
<evidence type="ECO:0000313" key="7">
    <source>
        <dbReference type="EMBL" id="GCB62635.1"/>
    </source>
</evidence>
<keyword evidence="8" id="KW-1185">Reference proteome</keyword>
<sequence>MFQVISAAYMIPLGISMAVGISVGNALGAGDPQQAKTYAKVGLCCAGCCALMISFLLASIKDVVGYIFTTDKEIVRLVARVDPLIAFFHFFNAMTCVSTGVLIGAGKQKVGAIVNLIVFYAIGYPIGISLMFAAKLGILGLWSGMFTAVVVQFIVFQSVILKLNWKKTSDQARVNAGVKHNVDASSSPSGGQTENILTEIGRMNDSMREAFHSVAQTPLLRKIRSLVPVNFWKEAKDLFLLAGPVVLAQLMVFLIGIVSSIFCGHLGKVELDAVCLATAVINVSGISVGAGLASACDTLISQTFGSKNLKRIGVILQRGILILMITCFPCWALFINTEHILLALRQSPQVAKYLQNQGIILPQVFTGLTANIFNAVVNYLLLYVLTLGVPGSAAANVVSQYCQAILLFGYIRWKKLYVGTWTGWSTDCLQEWGNFVRLAVPSMLMLCIEWWTYEVGTFLAGLISEVELGAQSVIYQVLTAAYMIPLGCGVAASVRVGNALGARNPEKAKTSATVALSSIGCCSLLIAMVLGASRSILGYIFTTDKDIIQLVSDVDPVIAAFHWFEAIATVSGGVLRGVGKQKLGAIGNLVGFYSIGFPLGVALMFAAHLGVLGLWSGLFICVAVQTVFFVTVIARMNWNKASDQAMVNAGVKISVDTTCNLSNPQTENISPELCNEDPAVIVLSNLSQVESSTDTEQLREDSAAVEIGVTIVGEILTTKQLIVRRGLAFLSGPLLLAVGLVIQLTVANLT</sequence>
<dbReference type="OMA" id="AFVWANA"/>
<feature type="transmembrane region" description="Helical" evidence="6">
    <location>
        <begin position="41"/>
        <end position="60"/>
    </location>
</feature>
<name>A0A401NP28_SCYTO</name>
<feature type="transmembrane region" description="Helical" evidence="6">
    <location>
        <begin position="585"/>
        <end position="606"/>
    </location>
</feature>
<dbReference type="GO" id="GO:0042910">
    <property type="term" value="F:xenobiotic transmembrane transporter activity"/>
    <property type="evidence" value="ECO:0007669"/>
    <property type="project" value="InterPro"/>
</dbReference>
<dbReference type="GO" id="GO:1990961">
    <property type="term" value="P:xenobiotic detoxification by transmembrane export across the plasma membrane"/>
    <property type="evidence" value="ECO:0007669"/>
    <property type="project" value="InterPro"/>
</dbReference>
<dbReference type="InterPro" id="IPR002528">
    <property type="entry name" value="MATE_fam"/>
</dbReference>
<comment type="caution">
    <text evidence="7">The sequence shown here is derived from an EMBL/GenBank/DDBJ whole genome shotgun (WGS) entry which is preliminary data.</text>
</comment>
<comment type="subcellular location">
    <subcellularLocation>
        <location evidence="1">Membrane</location>
        <topology evidence="1">Multi-pass membrane protein</topology>
    </subcellularLocation>
</comment>
<proteinExistence type="inferred from homology"/>
<reference evidence="7 8" key="1">
    <citation type="journal article" date="2018" name="Nat. Ecol. Evol.">
        <title>Shark genomes provide insights into elasmobranch evolution and the origin of vertebrates.</title>
        <authorList>
            <person name="Hara Y"/>
            <person name="Yamaguchi K"/>
            <person name="Onimaru K"/>
            <person name="Kadota M"/>
            <person name="Koyanagi M"/>
            <person name="Keeley SD"/>
            <person name="Tatsumi K"/>
            <person name="Tanaka K"/>
            <person name="Motone F"/>
            <person name="Kageyama Y"/>
            <person name="Nozu R"/>
            <person name="Adachi N"/>
            <person name="Nishimura O"/>
            <person name="Nakagawa R"/>
            <person name="Tanegashima C"/>
            <person name="Kiyatake I"/>
            <person name="Matsumoto R"/>
            <person name="Murakumo K"/>
            <person name="Nishida K"/>
            <person name="Terakita A"/>
            <person name="Kuratani S"/>
            <person name="Sato K"/>
            <person name="Hyodo S Kuraku.S."/>
        </authorList>
    </citation>
    <scope>NUCLEOTIDE SEQUENCE [LARGE SCALE GENOMIC DNA]</scope>
</reference>
<feature type="transmembrane region" description="Helical" evidence="6">
    <location>
        <begin position="557"/>
        <end position="578"/>
    </location>
</feature>
<evidence type="ECO:0000256" key="5">
    <source>
        <dbReference type="ARBA" id="ARBA00023136"/>
    </source>
</evidence>
<keyword evidence="5 6" id="KW-0472">Membrane</keyword>
<dbReference type="EMBL" id="BFAA01003922">
    <property type="protein sequence ID" value="GCB62635.1"/>
    <property type="molecule type" value="Genomic_DNA"/>
</dbReference>
<feature type="transmembrane region" description="Helical" evidence="6">
    <location>
        <begin position="727"/>
        <end position="746"/>
    </location>
</feature>
<keyword evidence="4 6" id="KW-1133">Transmembrane helix</keyword>
<dbReference type="Pfam" id="PF01554">
    <property type="entry name" value="MatE"/>
    <property type="match status" value="3"/>
</dbReference>
<evidence type="ECO:0000256" key="2">
    <source>
        <dbReference type="ARBA" id="ARBA00010199"/>
    </source>
</evidence>